<feature type="region of interest" description="Disordered" evidence="1">
    <location>
        <begin position="1"/>
        <end position="53"/>
    </location>
</feature>
<evidence type="ECO:0000256" key="1">
    <source>
        <dbReference type="SAM" id="MobiDB-lite"/>
    </source>
</evidence>
<dbReference type="EnsemblMetazoa" id="ISCW002119-RA">
    <property type="protein sequence ID" value="ISCW002119-PA"/>
    <property type="gene ID" value="ISCW002119"/>
</dbReference>
<sequence>MRELDFIPAPAFSESSAQGRQPGVLDRRSTTLLPYPRSADHERRRKGADEEAGSANIFETPVGQALLDSLSHGYTRERGLGNGLAEKVDVGRGSPLSVIWPRAADRVERRETPYDRGELFSLLVRRALMDSLCYPGYRQGLRASPEGRASRQMLQQHAQTFK</sequence>
<dbReference type="PaxDb" id="6945-B7PC68"/>
<evidence type="ECO:0000313" key="3">
    <source>
        <dbReference type="EnsemblMetazoa" id="ISCW002119-PA"/>
    </source>
</evidence>
<gene>
    <name evidence="2" type="ORF">IscW_ISCW002119</name>
</gene>
<evidence type="ECO:0000313" key="2">
    <source>
        <dbReference type="EMBL" id="EEC04190.1"/>
    </source>
</evidence>
<evidence type="ECO:0000313" key="4">
    <source>
        <dbReference type="Proteomes" id="UP000001555"/>
    </source>
</evidence>
<keyword evidence="4" id="KW-1185">Reference proteome</keyword>
<dbReference type="EMBL" id="ABJB011085675">
    <property type="status" value="NOT_ANNOTATED_CDS"/>
    <property type="molecule type" value="Genomic_DNA"/>
</dbReference>
<organism>
    <name type="scientific">Ixodes scapularis</name>
    <name type="common">Black-legged tick</name>
    <name type="synonym">Deer tick</name>
    <dbReference type="NCBI Taxonomy" id="6945"/>
    <lineage>
        <taxon>Eukaryota</taxon>
        <taxon>Metazoa</taxon>
        <taxon>Ecdysozoa</taxon>
        <taxon>Arthropoda</taxon>
        <taxon>Chelicerata</taxon>
        <taxon>Arachnida</taxon>
        <taxon>Acari</taxon>
        <taxon>Parasitiformes</taxon>
        <taxon>Ixodida</taxon>
        <taxon>Ixodoidea</taxon>
        <taxon>Ixodidae</taxon>
        <taxon>Ixodinae</taxon>
        <taxon>Ixodes</taxon>
    </lineage>
</organism>
<dbReference type="AlphaFoldDB" id="B7PC68"/>
<reference evidence="2 4" key="1">
    <citation type="submission" date="2008-03" db="EMBL/GenBank/DDBJ databases">
        <title>Annotation of Ixodes scapularis.</title>
        <authorList>
            <consortium name="Ixodes scapularis Genome Project Consortium"/>
            <person name="Caler E."/>
            <person name="Hannick L.I."/>
            <person name="Bidwell S."/>
            <person name="Joardar V."/>
            <person name="Thiagarajan M."/>
            <person name="Amedeo P."/>
            <person name="Galinsky K.J."/>
            <person name="Schobel S."/>
            <person name="Inman J."/>
            <person name="Hostetler J."/>
            <person name="Miller J."/>
            <person name="Hammond M."/>
            <person name="Megy K."/>
            <person name="Lawson D."/>
            <person name="Kodira C."/>
            <person name="Sutton G."/>
            <person name="Meyer J."/>
            <person name="Hill C.A."/>
            <person name="Birren B."/>
            <person name="Nene V."/>
            <person name="Collins F."/>
            <person name="Alarcon-Chaidez F."/>
            <person name="Wikel S."/>
            <person name="Strausberg R."/>
        </authorList>
    </citation>
    <scope>NUCLEOTIDE SEQUENCE [LARGE SCALE GENOMIC DNA]</scope>
    <source>
        <strain evidence="4">Wikel</strain>
        <strain evidence="2">Wikel colony</strain>
    </source>
</reference>
<dbReference type="VEuPathDB" id="VectorBase:ISCW002119"/>
<name>B7PC68_IXOSC</name>
<dbReference type="EMBL" id="DS682251">
    <property type="protein sequence ID" value="EEC04190.1"/>
    <property type="molecule type" value="Genomic_DNA"/>
</dbReference>
<accession>B7PC68</accession>
<dbReference type="HOGENOM" id="CLU_1637274_0_0_1"/>
<dbReference type="InParanoid" id="B7PC68"/>
<reference evidence="3" key="2">
    <citation type="submission" date="2020-05" db="UniProtKB">
        <authorList>
            <consortium name="EnsemblMetazoa"/>
        </authorList>
    </citation>
    <scope>IDENTIFICATION</scope>
    <source>
        <strain evidence="3">wikel</strain>
    </source>
</reference>
<proteinExistence type="predicted"/>
<dbReference type="Proteomes" id="UP000001555">
    <property type="component" value="Unassembled WGS sequence"/>
</dbReference>
<dbReference type="VEuPathDB" id="VectorBase:ISCI002119"/>
<protein>
    <submittedName>
        <fullName evidence="2 3">Uncharacterized protein</fullName>
    </submittedName>
</protein>